<comment type="subcellular location">
    <subcellularLocation>
        <location evidence="1">Cell envelope</location>
    </subcellularLocation>
</comment>
<reference evidence="7" key="1">
    <citation type="submission" date="2016-09" db="EMBL/GenBank/DDBJ databases">
        <authorList>
            <person name="Koehorst J."/>
        </authorList>
    </citation>
    <scope>NUCLEOTIDE SEQUENCE [LARGE SCALE GENOMIC DNA]</scope>
</reference>
<dbReference type="SUPFAM" id="SSF111369">
    <property type="entry name" value="HlyD-like secretion proteins"/>
    <property type="match status" value="2"/>
</dbReference>
<dbReference type="PROSITE" id="PS51257">
    <property type="entry name" value="PROKAR_LIPOPROTEIN"/>
    <property type="match status" value="1"/>
</dbReference>
<evidence type="ECO:0000256" key="1">
    <source>
        <dbReference type="ARBA" id="ARBA00004196"/>
    </source>
</evidence>
<dbReference type="OrthoDB" id="9778236at2"/>
<evidence type="ECO:0000313" key="6">
    <source>
        <dbReference type="EMBL" id="SEH71477.1"/>
    </source>
</evidence>
<feature type="domain" description="YknX-like beta-barrel" evidence="5">
    <location>
        <begin position="287"/>
        <end position="366"/>
    </location>
</feature>
<dbReference type="PANTHER" id="PTHR32347">
    <property type="entry name" value="EFFLUX SYSTEM COMPONENT YKNX-RELATED"/>
    <property type="match status" value="1"/>
</dbReference>
<keyword evidence="7" id="KW-1185">Reference proteome</keyword>
<dbReference type="RefSeq" id="WP_067772363.1">
    <property type="nucleotide sequence ID" value="NZ_LIGX01000002.1"/>
</dbReference>
<feature type="coiled-coil region" evidence="3">
    <location>
        <begin position="86"/>
        <end position="136"/>
    </location>
</feature>
<evidence type="ECO:0000259" key="4">
    <source>
        <dbReference type="Pfam" id="PF25917"/>
    </source>
</evidence>
<dbReference type="Gene3D" id="2.40.30.170">
    <property type="match status" value="1"/>
</dbReference>
<dbReference type="PANTHER" id="PTHR32347:SF29">
    <property type="entry name" value="UPF0194 MEMBRANE PROTEIN YBHG"/>
    <property type="match status" value="1"/>
</dbReference>
<organism evidence="6 7">
    <name type="scientific">Akkermansia glycaniphila</name>
    <dbReference type="NCBI Taxonomy" id="1679444"/>
    <lineage>
        <taxon>Bacteria</taxon>
        <taxon>Pseudomonadati</taxon>
        <taxon>Verrucomicrobiota</taxon>
        <taxon>Verrucomicrobiia</taxon>
        <taxon>Verrucomicrobiales</taxon>
        <taxon>Akkermansiaceae</taxon>
        <taxon>Akkermansia</taxon>
    </lineage>
</organism>
<dbReference type="Gene3D" id="2.40.50.100">
    <property type="match status" value="2"/>
</dbReference>
<dbReference type="EMBL" id="LT629973">
    <property type="protein sequence ID" value="SEH71477.1"/>
    <property type="molecule type" value="Genomic_DNA"/>
</dbReference>
<proteinExistence type="predicted"/>
<dbReference type="Gene3D" id="1.10.287.470">
    <property type="entry name" value="Helix hairpin bin"/>
    <property type="match status" value="1"/>
</dbReference>
<dbReference type="STRING" id="1679444.PYTT_0175"/>
<dbReference type="InterPro" id="IPR058636">
    <property type="entry name" value="Beta-barrel_YknX"/>
</dbReference>
<dbReference type="AlphaFoldDB" id="A0A1C7PEG7"/>
<protein>
    <submittedName>
        <fullName evidence="6">Hlyd family secretion protein</fullName>
    </submittedName>
</protein>
<accession>A0A1C7PEG7</accession>
<dbReference type="GO" id="GO:0030313">
    <property type="term" value="C:cell envelope"/>
    <property type="evidence" value="ECO:0007669"/>
    <property type="project" value="UniProtKB-SubCell"/>
</dbReference>
<dbReference type="Pfam" id="PF25990">
    <property type="entry name" value="Beta-barrel_YknX"/>
    <property type="match status" value="1"/>
</dbReference>
<feature type="domain" description="Multidrug resistance protein MdtA-like barrel-sandwich hybrid" evidence="4">
    <location>
        <begin position="45"/>
        <end position="275"/>
    </location>
</feature>
<dbReference type="PATRIC" id="fig|1679444.3.peg.345"/>
<dbReference type="Proteomes" id="UP000176204">
    <property type="component" value="Chromosome I"/>
</dbReference>
<dbReference type="KEGG" id="agl:PYTT_0175"/>
<evidence type="ECO:0000256" key="2">
    <source>
        <dbReference type="ARBA" id="ARBA00023054"/>
    </source>
</evidence>
<dbReference type="InterPro" id="IPR058625">
    <property type="entry name" value="MdtA-like_BSH"/>
</dbReference>
<name>A0A1C7PEG7_9BACT</name>
<evidence type="ECO:0000259" key="5">
    <source>
        <dbReference type="Pfam" id="PF25990"/>
    </source>
</evidence>
<keyword evidence="2 3" id="KW-0175">Coiled coil</keyword>
<dbReference type="Pfam" id="PF25917">
    <property type="entry name" value="BSH_RND"/>
    <property type="match status" value="1"/>
</dbReference>
<gene>
    <name evidence="6" type="ORF">PYTT_0175</name>
</gene>
<evidence type="ECO:0000313" key="7">
    <source>
        <dbReference type="Proteomes" id="UP000176204"/>
    </source>
</evidence>
<sequence>MNMPPKRKIILAILLLALAGGACWYFLRDDPSHEAIELNGNVDIREVDISFRVPGRLQNLSVDEGDPVKTGDTLGRMDPAPYELALKQAESNADALEAQLAKMETGNRPEEIAEAAAQLETQKAQLATQQAQLKTDKATLAVQQAVLANAEINWKRNTELVKSNSLAQRELDNAVEARDKALSTIQAQEAAIAAREAAIRGCETTIKAYEAKYTLLKKGFRDEDIANARALARQARAAAEKAKLDLSDTQLVAPSDGIILTRTVEPGTMLNAGATVLTLSLRKPVWVRAYIDEPDFPRVHPGQKVTVRTDTGEEYAGTVGYISPKAEFTPKTIESRNLRTALVYRLRIIVDNPGKGLNQGMPVSIIIPKAG</sequence>
<evidence type="ECO:0000256" key="3">
    <source>
        <dbReference type="SAM" id="Coils"/>
    </source>
</evidence>
<dbReference type="InterPro" id="IPR050465">
    <property type="entry name" value="UPF0194_transport"/>
</dbReference>